<feature type="region of interest" description="Disordered" evidence="1">
    <location>
        <begin position="760"/>
        <end position="783"/>
    </location>
</feature>
<dbReference type="RefSeq" id="WP_320556620.1">
    <property type="nucleotide sequence ID" value="NZ_JAXDAE010000014.1"/>
</dbReference>
<feature type="domain" description="LPS-assembly protein LptD central" evidence="2">
    <location>
        <begin position="246"/>
        <end position="723"/>
    </location>
</feature>
<evidence type="ECO:0000313" key="3">
    <source>
        <dbReference type="EMBL" id="MDY2588274.1"/>
    </source>
</evidence>
<protein>
    <submittedName>
        <fullName evidence="3">LPS assembly protein LptD</fullName>
    </submittedName>
</protein>
<dbReference type="PANTHER" id="PTHR30189:SF1">
    <property type="entry name" value="LPS-ASSEMBLY PROTEIN LPTD"/>
    <property type="match status" value="1"/>
</dbReference>
<proteinExistence type="predicted"/>
<organism evidence="3 4">
    <name type="scientific">Winogradskyella aquimaris</name>
    <dbReference type="NCBI Taxonomy" id="864074"/>
    <lineage>
        <taxon>Bacteria</taxon>
        <taxon>Pseudomonadati</taxon>
        <taxon>Bacteroidota</taxon>
        <taxon>Flavobacteriia</taxon>
        <taxon>Flavobacteriales</taxon>
        <taxon>Flavobacteriaceae</taxon>
        <taxon>Winogradskyella</taxon>
    </lineage>
</organism>
<name>A0ABU5EQ68_9FLAO</name>
<sequence length="934" mass="106226">MAFQKPSHTFTKIHLKGLRTNSLHILFALSFTVLINTFSLAQELPKKNERIPSEQKSDTTIVARDQVEIITDSILNPPTNTKVVDSVNNDSVKKEGFLKDIVTYKAKDYVAVNQRKQQIRLFNEAEVQYEDMEITAGVIVIDYSKNLVYAGRLKDSTGYSQKPVFKQGANVIEPDSIIFNTDSRKALIFNSVTEQSGGTVIAERTKRENDSVYFISRGKFTTSENLDDPEYYILMNKAKIVPNKKIVTGMSQMYIYDVPTPIAIPFAYFPMSKKQTSGIIFPSFGEDTGNDRGYFLQNGGYYFAISDYVDLAVLGDYYTNGSYGVRVQSNYAYRYKFRGNFGFRYENLLNSERGFPDFRQSTIYNIRWSHTQDAKANPNSRFSASVNLGSSQFFSQSINQANLANTLTNTLASSVSYSKTFQGEPQVNLSLSATHNQNTNTEAINLTLPTMQASMTRVFPFAPKSGAKKGAIQNINFQVNTRGEYRINTTDSLFGRSEMFDDALAGMRHSIPVTTNFKVFNHFSASVNANFEETWTLKTIRRFFDQSTQEVVTIDQNGFDRFLTYNFGGSIGTTLYGMYNFQKKGKNPKIQAIRHVMRPSISYSVAPAFDQYYETYDVIDADGTTSDQVEYTRFENSLFGRPGNRYSSNIGIAIGNNFEAKVRAKDSTDTEPKKVFLLNNLNLSTGYDLAADSLNWSPLRVNGGTQILNKKMNINFGMTLNPYALDNNNNIINTFNINNGGSLFRLTSANLNISYSLNNDSFSSNDKEEKRDEEAERRSATANARADDLFGISQDFADQRLGDRQKDKSKEEEEENNDFYNYKMPWSLRLSYAANYTNTRRQDQITSHSLMFSGDVELSPRWSIGASSGYDFLNQGFTFTQLRFERDLLSWRMNFTWIPFGRNQSWNFFVGIKSNLLKDLKYDQRRQPDRQLGN</sequence>
<dbReference type="InterPro" id="IPR050218">
    <property type="entry name" value="LptD"/>
</dbReference>
<evidence type="ECO:0000256" key="1">
    <source>
        <dbReference type="SAM" id="MobiDB-lite"/>
    </source>
</evidence>
<dbReference type="InterPro" id="IPR045659">
    <property type="entry name" value="LptD_2"/>
</dbReference>
<comment type="caution">
    <text evidence="3">The sequence shown here is derived from an EMBL/GenBank/DDBJ whole genome shotgun (WGS) entry which is preliminary data.</text>
</comment>
<dbReference type="EMBL" id="JAXDAE010000014">
    <property type="protein sequence ID" value="MDY2588274.1"/>
    <property type="molecule type" value="Genomic_DNA"/>
</dbReference>
<evidence type="ECO:0000313" key="4">
    <source>
        <dbReference type="Proteomes" id="UP001285855"/>
    </source>
</evidence>
<accession>A0ABU5EQ68</accession>
<evidence type="ECO:0000259" key="2">
    <source>
        <dbReference type="Pfam" id="PF19838"/>
    </source>
</evidence>
<dbReference type="PANTHER" id="PTHR30189">
    <property type="entry name" value="LPS-ASSEMBLY PROTEIN"/>
    <property type="match status" value="1"/>
</dbReference>
<reference evidence="3 4" key="1">
    <citation type="submission" date="2023-11" db="EMBL/GenBank/DDBJ databases">
        <title>Winogradskyella pelagius sp. nov., isolated from coastal sediment.</title>
        <authorList>
            <person name="Li F."/>
        </authorList>
    </citation>
    <scope>NUCLEOTIDE SEQUENCE [LARGE SCALE GENOMIC DNA]</scope>
    <source>
        <strain evidence="3 4">KCTC 23502</strain>
    </source>
</reference>
<dbReference type="Proteomes" id="UP001285855">
    <property type="component" value="Unassembled WGS sequence"/>
</dbReference>
<dbReference type="Pfam" id="PF19838">
    <property type="entry name" value="LptD_2"/>
    <property type="match status" value="1"/>
</dbReference>
<keyword evidence="4" id="KW-1185">Reference proteome</keyword>
<feature type="compositionally biased region" description="Basic and acidic residues" evidence="1">
    <location>
        <begin position="765"/>
        <end position="779"/>
    </location>
</feature>
<gene>
    <name evidence="3" type="ORF">SNF14_13075</name>
</gene>